<gene>
    <name evidence="2" type="ORF">LCGC14_1760630</name>
</gene>
<proteinExistence type="predicted"/>
<accession>A0A0F9H172</accession>
<evidence type="ECO:0000313" key="2">
    <source>
        <dbReference type="EMBL" id="KKM04795.1"/>
    </source>
</evidence>
<dbReference type="EMBL" id="LAZR01016377">
    <property type="protein sequence ID" value="KKM04795.1"/>
    <property type="molecule type" value="Genomic_DNA"/>
</dbReference>
<comment type="caution">
    <text evidence="2">The sequence shown here is derived from an EMBL/GenBank/DDBJ whole genome shotgun (WGS) entry which is preliminary data.</text>
</comment>
<keyword evidence="1" id="KW-1133">Transmembrane helix</keyword>
<keyword evidence="1" id="KW-0472">Membrane</keyword>
<organism evidence="2">
    <name type="scientific">marine sediment metagenome</name>
    <dbReference type="NCBI Taxonomy" id="412755"/>
    <lineage>
        <taxon>unclassified sequences</taxon>
        <taxon>metagenomes</taxon>
        <taxon>ecological metagenomes</taxon>
    </lineage>
</organism>
<dbReference type="AlphaFoldDB" id="A0A0F9H172"/>
<protein>
    <submittedName>
        <fullName evidence="2">Uncharacterized protein</fullName>
    </submittedName>
</protein>
<sequence length="80" mass="9409">MSLSGDDKRRIEEEEHYREQVRHEAKVGRNRKGCLTMLAVLAIMGILLWIVPFQDWADLLKDAFRGFPEIDPMYHKNLLP</sequence>
<keyword evidence="1" id="KW-0812">Transmembrane</keyword>
<evidence type="ECO:0000256" key="1">
    <source>
        <dbReference type="SAM" id="Phobius"/>
    </source>
</evidence>
<name>A0A0F9H172_9ZZZZ</name>
<reference evidence="2" key="1">
    <citation type="journal article" date="2015" name="Nature">
        <title>Complex archaea that bridge the gap between prokaryotes and eukaryotes.</title>
        <authorList>
            <person name="Spang A."/>
            <person name="Saw J.H."/>
            <person name="Jorgensen S.L."/>
            <person name="Zaremba-Niedzwiedzka K."/>
            <person name="Martijn J."/>
            <person name="Lind A.E."/>
            <person name="van Eijk R."/>
            <person name="Schleper C."/>
            <person name="Guy L."/>
            <person name="Ettema T.J."/>
        </authorList>
    </citation>
    <scope>NUCLEOTIDE SEQUENCE</scope>
</reference>
<feature type="transmembrane region" description="Helical" evidence="1">
    <location>
        <begin position="33"/>
        <end position="51"/>
    </location>
</feature>